<comment type="catalytic activity">
    <reaction evidence="1">
        <text>2 (2E,6E,10E)-geranylgeranyl diphosphate = 15-cis-phytoene + 2 diphosphate</text>
        <dbReference type="Rhea" id="RHEA:34475"/>
        <dbReference type="ChEBI" id="CHEBI:27787"/>
        <dbReference type="ChEBI" id="CHEBI:33019"/>
        <dbReference type="ChEBI" id="CHEBI:58756"/>
        <dbReference type="EC" id="2.5.1.32"/>
    </reaction>
</comment>
<dbReference type="GO" id="GO:0016020">
    <property type="term" value="C:membrane"/>
    <property type="evidence" value="ECO:0007669"/>
    <property type="project" value="UniProtKB-SubCell"/>
</dbReference>
<dbReference type="Proteomes" id="UP001151699">
    <property type="component" value="Chromosome C"/>
</dbReference>
<dbReference type="InterPro" id="IPR019845">
    <property type="entry name" value="Squalene/phytoene_synthase_CS"/>
</dbReference>
<dbReference type="EMBL" id="WJQU01000004">
    <property type="protein sequence ID" value="KAJ6635851.1"/>
    <property type="molecule type" value="Genomic_DNA"/>
</dbReference>
<organism evidence="20 21">
    <name type="scientific">Pseudolycoriella hygida</name>
    <dbReference type="NCBI Taxonomy" id="35572"/>
    <lineage>
        <taxon>Eukaryota</taxon>
        <taxon>Metazoa</taxon>
        <taxon>Ecdysozoa</taxon>
        <taxon>Arthropoda</taxon>
        <taxon>Hexapoda</taxon>
        <taxon>Insecta</taxon>
        <taxon>Pterygota</taxon>
        <taxon>Neoptera</taxon>
        <taxon>Endopterygota</taxon>
        <taxon>Diptera</taxon>
        <taxon>Nematocera</taxon>
        <taxon>Sciaroidea</taxon>
        <taxon>Sciaridae</taxon>
        <taxon>Pseudolycoriella</taxon>
    </lineage>
</organism>
<comment type="subcellular location">
    <subcellularLocation>
        <location evidence="2">Membrane</location>
        <topology evidence="2">Multi-pass membrane protein</topology>
    </subcellularLocation>
</comment>
<feature type="transmembrane region" description="Helical" evidence="19">
    <location>
        <begin position="115"/>
        <end position="135"/>
    </location>
</feature>
<evidence type="ECO:0000313" key="20">
    <source>
        <dbReference type="EMBL" id="KAJ6635851.1"/>
    </source>
</evidence>
<feature type="transmembrane region" description="Helical" evidence="19">
    <location>
        <begin position="35"/>
        <end position="55"/>
    </location>
</feature>
<dbReference type="GO" id="GO:0016117">
    <property type="term" value="P:carotenoid biosynthetic process"/>
    <property type="evidence" value="ECO:0007669"/>
    <property type="project" value="UniProtKB-KW"/>
</dbReference>
<comment type="similarity">
    <text evidence="6">In the C-terminal section; belongs to the phytoene/squalene synthase family.</text>
</comment>
<evidence type="ECO:0000256" key="19">
    <source>
        <dbReference type="SAM" id="Phobius"/>
    </source>
</evidence>
<evidence type="ECO:0000256" key="2">
    <source>
        <dbReference type="ARBA" id="ARBA00004141"/>
    </source>
</evidence>
<evidence type="ECO:0000256" key="4">
    <source>
        <dbReference type="ARBA" id="ARBA00005172"/>
    </source>
</evidence>
<dbReference type="GO" id="GO:0051996">
    <property type="term" value="F:squalene synthase [NAD(P)H] activity"/>
    <property type="evidence" value="ECO:0007669"/>
    <property type="project" value="InterPro"/>
</dbReference>
<evidence type="ECO:0000256" key="15">
    <source>
        <dbReference type="ARBA" id="ARBA00023235"/>
    </source>
</evidence>
<keyword evidence="11 19" id="KW-0812">Transmembrane</keyword>
<sequence length="600" mass="69813">MLTYMEVHLYYTLPPIIVLYLIARPLISTFDRIKIITICALALIYTTPWDNYIIYHKAWWYRKDAVIGTIGYVPIEEYMFFIIQTIFTSLWTICCSRWTLQSLYLRNKESSKFQLIKHVGCLLILSIILWAWFNATPATKLFYLCTITWWALLIVVILWYIASSFVVQCYQQILCSVVFPSFYLCYVDVIALRAKVWHINESTSLEIFVVDELPLEEVVFFFITNFLVVIGAAAFDQANAVINTYFRESIQPNSKEGYFSKLESLLTATIYHQQKLDDTIIDDLAACVDILNEGSKTFSVAANCFPNAVRQDLTTLYAFCRVTDDMVDNEHSMELKTHRLKVIEEFLDQLFANRVNVYNYTWKVTSNSEPSIDWNYFRKQLTDKQLRSFRGIARISFYLPQEPFYELVKGYKWDIDGRMTHSENDLIEYSKYVASSVATLCTFLFCHKCREWPDQMGPKSISMLENARKMGLVLQICNISRDIITDSETLGRCYIPNNYLKNGELKHLMEKRPNNIPNMELKKYSERMLDIADGLASEAMHAINLLPAECQRGVLSALEAYQGIGKLIRSNAKYERRTTLTKMEKIVIVFKCMYVINVPL</sequence>
<keyword evidence="14 19" id="KW-0472">Membrane</keyword>
<comment type="pathway">
    <text evidence="3">Carotenoid biosynthesis; beta-carotene biosynthesis.</text>
</comment>
<dbReference type="InterPro" id="IPR033904">
    <property type="entry name" value="Trans_IPPS_HH"/>
</dbReference>
<dbReference type="InterPro" id="IPR008949">
    <property type="entry name" value="Isoprenoid_synthase_dom_sf"/>
</dbReference>
<dbReference type="CDD" id="cd00683">
    <property type="entry name" value="Trans_IPPS_HH"/>
    <property type="match status" value="1"/>
</dbReference>
<evidence type="ECO:0000313" key="21">
    <source>
        <dbReference type="Proteomes" id="UP001151699"/>
    </source>
</evidence>
<evidence type="ECO:0000256" key="11">
    <source>
        <dbReference type="ARBA" id="ARBA00022692"/>
    </source>
</evidence>
<dbReference type="InterPro" id="IPR044843">
    <property type="entry name" value="Trans_IPPS_bact-type"/>
</dbReference>
<gene>
    <name evidence="20" type="primary">carRA</name>
    <name evidence="20" type="ORF">Bhyg_14437</name>
</gene>
<comment type="catalytic activity">
    <reaction evidence="17">
        <text>gamma-carotene = all-trans-beta-carotene</text>
        <dbReference type="Rhea" id="RHEA:32239"/>
        <dbReference type="ChEBI" id="CHEBI:17579"/>
        <dbReference type="ChEBI" id="CHEBI:27740"/>
        <dbReference type="EC" id="5.5.1.19"/>
    </reaction>
</comment>
<evidence type="ECO:0000256" key="16">
    <source>
        <dbReference type="ARBA" id="ARBA00023268"/>
    </source>
</evidence>
<comment type="catalytic activity">
    <reaction evidence="18">
        <text>all-trans-lycopene = gamma-carotene</text>
        <dbReference type="Rhea" id="RHEA:32219"/>
        <dbReference type="ChEBI" id="CHEBI:15948"/>
        <dbReference type="ChEBI" id="CHEBI:27740"/>
        <dbReference type="EC" id="5.5.1.19"/>
    </reaction>
</comment>
<evidence type="ECO:0000256" key="1">
    <source>
        <dbReference type="ARBA" id="ARBA00001805"/>
    </source>
</evidence>
<keyword evidence="15" id="KW-0413">Isomerase</keyword>
<dbReference type="SFLD" id="SFLDG01212">
    <property type="entry name" value="Phytoene_synthase_like"/>
    <property type="match status" value="1"/>
</dbReference>
<proteinExistence type="inferred from homology"/>
<dbReference type="SFLD" id="SFLDS00005">
    <property type="entry name" value="Isoprenoid_Synthase_Type_I"/>
    <property type="match status" value="1"/>
</dbReference>
<dbReference type="OrthoDB" id="6603291at2759"/>
<evidence type="ECO:0000256" key="14">
    <source>
        <dbReference type="ARBA" id="ARBA00023136"/>
    </source>
</evidence>
<comment type="caution">
    <text evidence="20">The sequence shown here is derived from an EMBL/GenBank/DDBJ whole genome shotgun (WGS) entry which is preliminary data.</text>
</comment>
<evidence type="ECO:0000256" key="17">
    <source>
        <dbReference type="ARBA" id="ARBA00029313"/>
    </source>
</evidence>
<feature type="transmembrane region" description="Helical" evidence="19">
    <location>
        <begin position="173"/>
        <end position="192"/>
    </location>
</feature>
<evidence type="ECO:0000256" key="5">
    <source>
        <dbReference type="ARBA" id="ARBA00008247"/>
    </source>
</evidence>
<comment type="similarity">
    <text evidence="5">In the N-terminal section; belongs to the lycopene beta-cyclase family.</text>
</comment>
<keyword evidence="21" id="KW-1185">Reference proteome</keyword>
<feature type="transmembrane region" description="Helical" evidence="19">
    <location>
        <begin position="141"/>
        <end position="161"/>
    </location>
</feature>
<dbReference type="AlphaFoldDB" id="A0A9Q0MQ49"/>
<dbReference type="GO" id="GO:0016872">
    <property type="term" value="F:intramolecular lyase activity"/>
    <property type="evidence" value="ECO:0007669"/>
    <property type="project" value="InterPro"/>
</dbReference>
<dbReference type="Pfam" id="PF00494">
    <property type="entry name" value="SQS_PSY"/>
    <property type="match status" value="1"/>
</dbReference>
<evidence type="ECO:0000256" key="10">
    <source>
        <dbReference type="ARBA" id="ARBA00022679"/>
    </source>
</evidence>
<dbReference type="EC" id="5.5.1.19" evidence="7"/>
<evidence type="ECO:0000256" key="12">
    <source>
        <dbReference type="ARBA" id="ARBA00022746"/>
    </source>
</evidence>
<protein>
    <recommendedName>
        <fullName evidence="9">Bifunctional lycopene cyclase/phytoene synthase</fullName>
        <ecNumber evidence="8">2.5.1.32</ecNumber>
        <ecNumber evidence="7">5.5.1.19</ecNumber>
    </recommendedName>
</protein>
<accession>A0A9Q0MQ49</accession>
<evidence type="ECO:0000256" key="7">
    <source>
        <dbReference type="ARBA" id="ARBA00012242"/>
    </source>
</evidence>
<keyword evidence="13 19" id="KW-1133">Transmembrane helix</keyword>
<dbReference type="InterPro" id="IPR017825">
    <property type="entry name" value="Lycopene_cyclase_dom"/>
</dbReference>
<dbReference type="SUPFAM" id="SSF48576">
    <property type="entry name" value="Terpenoid synthases"/>
    <property type="match status" value="1"/>
</dbReference>
<dbReference type="NCBIfam" id="TIGR03462">
    <property type="entry name" value="CarR_dom_SF"/>
    <property type="match status" value="2"/>
</dbReference>
<feature type="transmembrane region" description="Helical" evidence="19">
    <location>
        <begin position="6"/>
        <end position="23"/>
    </location>
</feature>
<dbReference type="SFLD" id="SFLDG01018">
    <property type="entry name" value="Squalene/Phytoene_Synthase_Lik"/>
    <property type="match status" value="1"/>
</dbReference>
<keyword evidence="10" id="KW-0808">Transferase</keyword>
<feature type="transmembrane region" description="Helical" evidence="19">
    <location>
        <begin position="218"/>
        <end position="235"/>
    </location>
</feature>
<evidence type="ECO:0000256" key="9">
    <source>
        <dbReference type="ARBA" id="ARBA00018909"/>
    </source>
</evidence>
<dbReference type="GO" id="GO:0004311">
    <property type="term" value="F:geranylgeranyl diphosphate synthase activity"/>
    <property type="evidence" value="ECO:0007669"/>
    <property type="project" value="InterPro"/>
</dbReference>
<keyword evidence="16" id="KW-0511">Multifunctional enzyme</keyword>
<dbReference type="PANTHER" id="PTHR31480">
    <property type="entry name" value="BIFUNCTIONAL LYCOPENE CYCLASE/PHYTOENE SYNTHASE"/>
    <property type="match status" value="1"/>
</dbReference>
<evidence type="ECO:0000256" key="13">
    <source>
        <dbReference type="ARBA" id="ARBA00022989"/>
    </source>
</evidence>
<reference evidence="20" key="1">
    <citation type="submission" date="2022-07" db="EMBL/GenBank/DDBJ databases">
        <authorList>
            <person name="Trinca V."/>
            <person name="Uliana J.V.C."/>
            <person name="Torres T.T."/>
            <person name="Ward R.J."/>
            <person name="Monesi N."/>
        </authorList>
    </citation>
    <scope>NUCLEOTIDE SEQUENCE</scope>
    <source>
        <strain evidence="20">HSMRA1968</strain>
        <tissue evidence="20">Whole embryos</tissue>
    </source>
</reference>
<evidence type="ECO:0000256" key="8">
    <source>
        <dbReference type="ARBA" id="ARBA00012396"/>
    </source>
</evidence>
<dbReference type="InterPro" id="IPR002060">
    <property type="entry name" value="Squ/phyt_synthse"/>
</dbReference>
<dbReference type="PROSITE" id="PS01045">
    <property type="entry name" value="SQUALEN_PHYTOEN_SYN_2"/>
    <property type="match status" value="1"/>
</dbReference>
<dbReference type="EC" id="2.5.1.32" evidence="8"/>
<dbReference type="Gene3D" id="1.10.600.10">
    <property type="entry name" value="Farnesyl Diphosphate Synthase"/>
    <property type="match status" value="1"/>
</dbReference>
<feature type="transmembrane region" description="Helical" evidence="19">
    <location>
        <begin position="75"/>
        <end position="94"/>
    </location>
</feature>
<evidence type="ECO:0000256" key="6">
    <source>
        <dbReference type="ARBA" id="ARBA00008406"/>
    </source>
</evidence>
<name>A0A9Q0MQ49_9DIPT</name>
<comment type="pathway">
    <text evidence="4">Carotenoid biosynthesis; phytoene biosynthesis; all-trans-phytoene from geranylgeranyl diphosphate: step 1/1.</text>
</comment>
<dbReference type="GO" id="GO:0045436">
    <property type="term" value="F:lycopene beta cyclase activity"/>
    <property type="evidence" value="ECO:0007669"/>
    <property type="project" value="UniProtKB-ARBA"/>
</dbReference>
<evidence type="ECO:0000256" key="18">
    <source>
        <dbReference type="ARBA" id="ARBA00029335"/>
    </source>
</evidence>
<evidence type="ECO:0000256" key="3">
    <source>
        <dbReference type="ARBA" id="ARBA00005089"/>
    </source>
</evidence>
<keyword evidence="12" id="KW-0125">Carotenoid biosynthesis</keyword>